<accession>A0ABT6FBT9</accession>
<organism evidence="2 3">
    <name type="scientific">Paludisphaera mucosa</name>
    <dbReference type="NCBI Taxonomy" id="3030827"/>
    <lineage>
        <taxon>Bacteria</taxon>
        <taxon>Pseudomonadati</taxon>
        <taxon>Planctomycetota</taxon>
        <taxon>Planctomycetia</taxon>
        <taxon>Isosphaerales</taxon>
        <taxon>Isosphaeraceae</taxon>
        <taxon>Paludisphaera</taxon>
    </lineage>
</organism>
<evidence type="ECO:0000259" key="1">
    <source>
        <dbReference type="Pfam" id="PF09348"/>
    </source>
</evidence>
<dbReference type="EMBL" id="JARRAG010000002">
    <property type="protein sequence ID" value="MDG3005055.1"/>
    <property type="molecule type" value="Genomic_DNA"/>
</dbReference>
<dbReference type="InterPro" id="IPR018960">
    <property type="entry name" value="DUF1990"/>
</dbReference>
<dbReference type="Pfam" id="PF09348">
    <property type="entry name" value="DUF1990"/>
    <property type="match status" value="1"/>
</dbReference>
<dbReference type="RefSeq" id="WP_277861404.1">
    <property type="nucleotide sequence ID" value="NZ_JARRAG010000002.1"/>
</dbReference>
<sequence>MSEASIGAEVQDVIHAATGTGPLLQRDYIGAIEGGPCSPEDLAKLVRTHFTEFGPPETAAFQRRGEEHKPLEVGDELSIRLAGIMPCGVRVVQVDPLCLTLRTLCGHPEAGRISFKAGRDDQGRVTLHIRSRARSGGLIHYIGFLVLGRTMQARCWIRFIGRVAEVCGGRLDGPVRVSTSRVDLGAADCGGPDRSTFECEG</sequence>
<dbReference type="Proteomes" id="UP001216907">
    <property type="component" value="Unassembled WGS sequence"/>
</dbReference>
<comment type="caution">
    <text evidence="2">The sequence shown here is derived from an EMBL/GenBank/DDBJ whole genome shotgun (WGS) entry which is preliminary data.</text>
</comment>
<reference evidence="2 3" key="1">
    <citation type="submission" date="2023-03" db="EMBL/GenBank/DDBJ databases">
        <title>Paludisphaera mucosa sp. nov. a novel planctomycete from northern fen.</title>
        <authorList>
            <person name="Ivanova A."/>
        </authorList>
    </citation>
    <scope>NUCLEOTIDE SEQUENCE [LARGE SCALE GENOMIC DNA]</scope>
    <source>
        <strain evidence="2 3">Pla2</strain>
    </source>
</reference>
<proteinExistence type="predicted"/>
<name>A0ABT6FBT9_9BACT</name>
<evidence type="ECO:0000313" key="2">
    <source>
        <dbReference type="EMBL" id="MDG3005055.1"/>
    </source>
</evidence>
<feature type="domain" description="DUF1990" evidence="1">
    <location>
        <begin position="66"/>
        <end position="155"/>
    </location>
</feature>
<gene>
    <name evidence="2" type="ORF">PZE19_14805</name>
</gene>
<protein>
    <submittedName>
        <fullName evidence="2">DUF1990 family protein</fullName>
    </submittedName>
</protein>
<evidence type="ECO:0000313" key="3">
    <source>
        <dbReference type="Proteomes" id="UP001216907"/>
    </source>
</evidence>
<keyword evidence="3" id="KW-1185">Reference proteome</keyword>